<protein>
    <submittedName>
        <fullName evidence="1">Uncharacterized protein</fullName>
    </submittedName>
</protein>
<dbReference type="EMBL" id="CP012746">
    <property type="protein sequence ID" value="ALL63962.1"/>
    <property type="molecule type" value="Genomic_DNA"/>
</dbReference>
<dbReference type="AlphaFoldDB" id="A0A0P0R7E4"/>
<proteinExistence type="predicted"/>
<sequence>MWVLDGKRAVIFGSPIAKVIESHTEVIEEGSSNRIIRQ</sequence>
<evidence type="ECO:0000313" key="1">
    <source>
        <dbReference type="EMBL" id="ALL63962.1"/>
    </source>
</evidence>
<dbReference type="KEGG" id="bcai:K788_0002682"/>
<evidence type="ECO:0000313" key="2">
    <source>
        <dbReference type="Proteomes" id="UP000019146"/>
    </source>
</evidence>
<dbReference type="Proteomes" id="UP000019146">
    <property type="component" value="Chromosome 1"/>
</dbReference>
<organism evidence="1 2">
    <name type="scientific">Paraburkholderia caribensis MBA4</name>
    <dbReference type="NCBI Taxonomy" id="1323664"/>
    <lineage>
        <taxon>Bacteria</taxon>
        <taxon>Pseudomonadati</taxon>
        <taxon>Pseudomonadota</taxon>
        <taxon>Betaproteobacteria</taxon>
        <taxon>Burkholderiales</taxon>
        <taxon>Burkholderiaceae</taxon>
        <taxon>Paraburkholderia</taxon>
    </lineage>
</organism>
<gene>
    <name evidence="1" type="ORF">K788_0002682</name>
</gene>
<name>A0A0P0R7E4_9BURK</name>
<accession>A0A0P0R7E4</accession>
<reference evidence="1 2" key="1">
    <citation type="journal article" date="2014" name="Genome Announc.">
        <title>Draft Genome Sequence of the Haloacid-Degrading Burkholderia caribensis Strain MBA4.</title>
        <authorList>
            <person name="Pan Y."/>
            <person name="Kong K.F."/>
            <person name="Tsang J.S."/>
        </authorList>
    </citation>
    <scope>NUCLEOTIDE SEQUENCE [LARGE SCALE GENOMIC DNA]</scope>
    <source>
        <strain evidence="1 2">MBA4</strain>
    </source>
</reference>